<organism evidence="1 2">
    <name type="scientific">Phaseolus angularis</name>
    <name type="common">Azuki bean</name>
    <name type="synonym">Vigna angularis</name>
    <dbReference type="NCBI Taxonomy" id="3914"/>
    <lineage>
        <taxon>Eukaryota</taxon>
        <taxon>Viridiplantae</taxon>
        <taxon>Streptophyta</taxon>
        <taxon>Embryophyta</taxon>
        <taxon>Tracheophyta</taxon>
        <taxon>Spermatophyta</taxon>
        <taxon>Magnoliopsida</taxon>
        <taxon>eudicotyledons</taxon>
        <taxon>Gunneridae</taxon>
        <taxon>Pentapetalae</taxon>
        <taxon>rosids</taxon>
        <taxon>fabids</taxon>
        <taxon>Fabales</taxon>
        <taxon>Fabaceae</taxon>
        <taxon>Papilionoideae</taxon>
        <taxon>50 kb inversion clade</taxon>
        <taxon>NPAAA clade</taxon>
        <taxon>indigoferoid/millettioid clade</taxon>
        <taxon>Phaseoleae</taxon>
        <taxon>Vigna</taxon>
    </lineage>
</organism>
<name>A0A8T0JZK7_PHAAN</name>
<comment type="caution">
    <text evidence="1">The sequence shown here is derived from an EMBL/GenBank/DDBJ whole genome shotgun (WGS) entry which is preliminary data.</text>
</comment>
<protein>
    <submittedName>
        <fullName evidence="1">Uncharacterized protein</fullName>
    </submittedName>
</protein>
<reference evidence="1 2" key="1">
    <citation type="submission" date="2020-05" db="EMBL/GenBank/DDBJ databases">
        <title>Vigna angularis (adzuki bean) Var. LongXiaoDou No. 4 denovo assembly.</title>
        <authorList>
            <person name="Xiang H."/>
        </authorList>
    </citation>
    <scope>NUCLEOTIDE SEQUENCE [LARGE SCALE GENOMIC DNA]</scope>
    <source>
        <tissue evidence="1">Leaf</tissue>
    </source>
</reference>
<dbReference type="Proteomes" id="UP000743370">
    <property type="component" value="Unassembled WGS sequence"/>
</dbReference>
<gene>
    <name evidence="1" type="ORF">HKW66_Vig0223030</name>
</gene>
<evidence type="ECO:0000313" key="2">
    <source>
        <dbReference type="Proteomes" id="UP000743370"/>
    </source>
</evidence>
<evidence type="ECO:0000313" key="1">
    <source>
        <dbReference type="EMBL" id="KAG2390291.1"/>
    </source>
</evidence>
<sequence>MAEQSANWWKELSVEWYDLIDVPLDTFNDPAAFQHHPLPIAVEALLMLSSSQTSQSMQFQSKKRKRIIWTAEEHRFALGHSVASTPRIQIGGESHASFRLHRFILVDPRHPDAARLRQHFRNVDSVGQGCSRRRGSHELRVILVVHLGPHRRGGDAVTPGEPSGTFHGIAVVADVLATVGYAPHVHVPRFPQRSYRRSNDPHQLALTPLHFGI</sequence>
<dbReference type="AlphaFoldDB" id="A0A8T0JZK7"/>
<dbReference type="EMBL" id="JABFOF010000007">
    <property type="protein sequence ID" value="KAG2390291.1"/>
    <property type="molecule type" value="Genomic_DNA"/>
</dbReference>
<proteinExistence type="predicted"/>
<accession>A0A8T0JZK7</accession>